<dbReference type="InterPro" id="IPR003282">
    <property type="entry name" value="T3SS_SctJ"/>
</dbReference>
<gene>
    <name evidence="13" type="primary">sctJ</name>
    <name evidence="13" type="ORF">RG298_003635</name>
</gene>
<dbReference type="InterPro" id="IPR043427">
    <property type="entry name" value="YscJ/FliF"/>
</dbReference>
<feature type="compositionally biased region" description="Polar residues" evidence="11">
    <location>
        <begin position="234"/>
        <end position="243"/>
    </location>
</feature>
<evidence type="ECO:0000256" key="11">
    <source>
        <dbReference type="SAM" id="MobiDB-lite"/>
    </source>
</evidence>
<comment type="caution">
    <text evidence="13">The sequence shown here is derived from an EMBL/GenBank/DDBJ whole genome shotgun (WGS) entry which is preliminary data.</text>
</comment>
<evidence type="ECO:0000256" key="9">
    <source>
        <dbReference type="ARBA" id="ARBA00023288"/>
    </source>
</evidence>
<dbReference type="InterPro" id="IPR006182">
    <property type="entry name" value="FliF_N_dom"/>
</dbReference>
<feature type="compositionally biased region" description="Basic and acidic residues" evidence="11">
    <location>
        <begin position="244"/>
        <end position="254"/>
    </location>
</feature>
<name>A0AAI9GH74_PROST</name>
<evidence type="ECO:0000259" key="12">
    <source>
        <dbReference type="Pfam" id="PF01514"/>
    </source>
</evidence>
<dbReference type="PANTHER" id="PTHR30046:SF3">
    <property type="entry name" value="SECRETION SYSTEM APPARATUS LIPOPROTEIN SSAJ"/>
    <property type="match status" value="1"/>
</dbReference>
<evidence type="ECO:0000313" key="13">
    <source>
        <dbReference type="EMBL" id="EMJ5135862.1"/>
    </source>
</evidence>
<dbReference type="GO" id="GO:0009279">
    <property type="term" value="C:cell outer membrane"/>
    <property type="evidence" value="ECO:0007669"/>
    <property type="project" value="UniProtKB-SubCell"/>
</dbReference>
<dbReference type="PROSITE" id="PS51257">
    <property type="entry name" value="PROKAR_LIPOPROTEIN"/>
    <property type="match status" value="1"/>
</dbReference>
<evidence type="ECO:0000256" key="10">
    <source>
        <dbReference type="RuleBase" id="RU364102"/>
    </source>
</evidence>
<evidence type="ECO:0000256" key="7">
    <source>
        <dbReference type="ARBA" id="ARBA00023139"/>
    </source>
</evidence>
<comment type="similarity">
    <text evidence="2 10">Belongs to the YscJ lipoprotein family.</text>
</comment>
<evidence type="ECO:0000256" key="4">
    <source>
        <dbReference type="ARBA" id="ARBA00022729"/>
    </source>
</evidence>
<organism evidence="13">
    <name type="scientific">Providencia stuartii</name>
    <dbReference type="NCBI Taxonomy" id="588"/>
    <lineage>
        <taxon>Bacteria</taxon>
        <taxon>Pseudomonadati</taxon>
        <taxon>Pseudomonadota</taxon>
        <taxon>Gammaproteobacteria</taxon>
        <taxon>Enterobacterales</taxon>
        <taxon>Morganellaceae</taxon>
        <taxon>Providencia</taxon>
    </lineage>
</organism>
<keyword evidence="4 10" id="KW-0732">Signal</keyword>
<dbReference type="GO" id="GO:0009306">
    <property type="term" value="P:protein secretion"/>
    <property type="evidence" value="ECO:0007669"/>
    <property type="project" value="InterPro"/>
</dbReference>
<dbReference type="AlphaFoldDB" id="A0AAI9GH74"/>
<keyword evidence="10" id="KW-1133">Transmembrane helix</keyword>
<comment type="subcellular location">
    <subcellularLocation>
        <location evidence="1">Cell outer membrane</location>
        <topology evidence="1">Lipid-anchor</topology>
    </subcellularLocation>
</comment>
<accession>A0AAI9GH74</accession>
<keyword evidence="9 10" id="KW-0449">Lipoprotein</keyword>
<evidence type="ECO:0000256" key="5">
    <source>
        <dbReference type="ARBA" id="ARBA00022927"/>
    </source>
</evidence>
<evidence type="ECO:0000256" key="2">
    <source>
        <dbReference type="ARBA" id="ARBA00009509"/>
    </source>
</evidence>
<keyword evidence="8 10" id="KW-0998">Cell outer membrane</keyword>
<dbReference type="Gene3D" id="3.30.300.30">
    <property type="match status" value="1"/>
</dbReference>
<evidence type="ECO:0000256" key="6">
    <source>
        <dbReference type="ARBA" id="ARBA00023136"/>
    </source>
</evidence>
<evidence type="ECO:0000256" key="1">
    <source>
        <dbReference type="ARBA" id="ARBA00004459"/>
    </source>
</evidence>
<keyword evidence="7 10" id="KW-0564">Palmitate</keyword>
<feature type="transmembrane region" description="Helical" evidence="10">
    <location>
        <begin position="207"/>
        <end position="227"/>
    </location>
</feature>
<feature type="domain" description="Flagellar M-ring N-terminal" evidence="12">
    <location>
        <begin position="21"/>
        <end position="185"/>
    </location>
</feature>
<dbReference type="PANTHER" id="PTHR30046">
    <property type="entry name" value="FLAGELLAR M-RING PROTEIN"/>
    <property type="match status" value="1"/>
</dbReference>
<sequence length="254" mass="28195">MNKLQKLLLIGFIGLLVGCDNQLLLSHLSQRQSNEVLAVLQEHGVDASRKQDNKQGDSIKVAPNDFVIAVDLLRQYNLPSKEPVEIIQAFPGDSLVASPQAERTRLLSLIEQRLEQSLLTIPDVVNARVHVSYPLNGNNPTKQTQKVSSLVTYSGNEDPKLMMNKIKLFLTSSFAETNYDNVSVVIVSRPPLQHQIRQEPESTINPILIAIISMASLSMIGLSLFFLRRQKSGKATENQQNKVTTERKADGSAQ</sequence>
<proteinExistence type="inferred from homology"/>
<keyword evidence="5" id="KW-0653">Protein transport</keyword>
<dbReference type="PRINTS" id="PR01338">
    <property type="entry name" value="TYPE3OMKPROT"/>
</dbReference>
<dbReference type="Pfam" id="PF01514">
    <property type="entry name" value="YscJ_FliF"/>
    <property type="match status" value="1"/>
</dbReference>
<dbReference type="NCBIfam" id="TIGR02544">
    <property type="entry name" value="III_secr_YscJ"/>
    <property type="match status" value="1"/>
</dbReference>
<feature type="region of interest" description="Disordered" evidence="11">
    <location>
        <begin position="234"/>
        <end position="254"/>
    </location>
</feature>
<keyword evidence="10" id="KW-0812">Transmembrane</keyword>
<keyword evidence="3" id="KW-0813">Transport</keyword>
<keyword evidence="6 10" id="KW-0472">Membrane</keyword>
<dbReference type="InterPro" id="IPR045851">
    <property type="entry name" value="AMP-bd_C_sf"/>
</dbReference>
<dbReference type="Gene3D" id="3.30.70.1530">
    <property type="entry name" value="Hypothetical protein rpa1041"/>
    <property type="match status" value="1"/>
</dbReference>
<protein>
    <recommendedName>
        <fullName evidence="10">Lipoprotein</fullName>
    </recommendedName>
</protein>
<reference evidence="13" key="1">
    <citation type="submission" date="2024-02" db="EMBL/GenBank/DDBJ databases">
        <authorList>
            <consortium name="Clinical and Environmental Microbiology Branch: Whole genome sequencing antimicrobial resistance pathogens in the healthcare setting"/>
        </authorList>
    </citation>
    <scope>NUCLEOTIDE SEQUENCE</scope>
    <source>
        <strain evidence="13">2021GO-0154</strain>
    </source>
</reference>
<dbReference type="EMBL" id="ABMABF030000014">
    <property type="protein sequence ID" value="EMJ5135862.1"/>
    <property type="molecule type" value="Genomic_DNA"/>
</dbReference>
<evidence type="ECO:0000256" key="8">
    <source>
        <dbReference type="ARBA" id="ARBA00023237"/>
    </source>
</evidence>
<evidence type="ECO:0000256" key="3">
    <source>
        <dbReference type="ARBA" id="ARBA00022448"/>
    </source>
</evidence>